<dbReference type="GO" id="GO:0005525">
    <property type="term" value="F:GTP binding"/>
    <property type="evidence" value="ECO:0007669"/>
    <property type="project" value="UniProtKB-KW"/>
</dbReference>
<dbReference type="Gene3D" id="3.40.50.300">
    <property type="entry name" value="P-loop containing nucleotide triphosphate hydrolases"/>
    <property type="match status" value="1"/>
</dbReference>
<dbReference type="GO" id="GO:0016020">
    <property type="term" value="C:membrane"/>
    <property type="evidence" value="ECO:0007669"/>
    <property type="project" value="UniProtKB-SubCell"/>
</dbReference>
<dbReference type="AlphaFoldDB" id="A0A7S2USP8"/>
<keyword evidence="5" id="KW-0472">Membrane</keyword>
<proteinExistence type="inferred from homology"/>
<protein>
    <recommendedName>
        <fullName evidence="9">SRP54-type proteins GTP-binding domain-containing protein</fullName>
    </recommendedName>
</protein>
<keyword evidence="3" id="KW-0547">Nucleotide-binding</keyword>
<dbReference type="EMBL" id="HBHR01001577">
    <property type="protein sequence ID" value="CAD9858113.1"/>
    <property type="molecule type" value="Transcribed_RNA"/>
</dbReference>
<dbReference type="InterPro" id="IPR027417">
    <property type="entry name" value="P-loop_NTPase"/>
</dbReference>
<sequence>MKQQGNMTAYLELAAIFLTALLGANAFHGMPGHFVTQKSHCIYGERASPRAEKTQLNMVFDFIRKRAQEGVEQVANIAEKAAEGKLADALKETNEYVKERQKQDQENLKKFQDGLRRSRDQLLGNLNILLGNTDDGLEKTLERLEEVLMMADIGIKTTDQVLNTVREASKGQEKADPEVIRSILRGTLIEVLEGPQGAAGRALGSSEGDGPTVIMVIGANGMGKTTTIGKLSARFAQEGNLKVLLGACDTYRAAAVDQLAVWAERAEVDIVKPVNPDDKPHLVVEATVDKGVKEGYDVIILDTSGRLSNNRQLNRQLKKMKDVATQRLGREPHETLLVVDAAVGRNAVDQARTWKEEIGVDGLAVTKLDGTAKGGFAVSITKDLGIPIKLIGVGEKIEDLRDFNPEGFVDALLGVKEEEVEALAARMAMVAAERKELAKKKEEQKAARQKAMVTTSMPPNKPMKKSRRAAKKAAGGKKKR</sequence>
<evidence type="ECO:0000259" key="9">
    <source>
        <dbReference type="PROSITE" id="PS00300"/>
    </source>
</evidence>
<evidence type="ECO:0000256" key="6">
    <source>
        <dbReference type="ARBA" id="ARBA00023170"/>
    </source>
</evidence>
<dbReference type="InterPro" id="IPR036225">
    <property type="entry name" value="SRP/SRP_N"/>
</dbReference>
<dbReference type="Pfam" id="PF00448">
    <property type="entry name" value="SRP54"/>
    <property type="match status" value="1"/>
</dbReference>
<keyword evidence="4" id="KW-0342">GTP-binding</keyword>
<gene>
    <name evidence="10" type="ORF">FJAP1339_LOCUS631</name>
</gene>
<evidence type="ECO:0000256" key="7">
    <source>
        <dbReference type="SAM" id="MobiDB-lite"/>
    </source>
</evidence>
<feature type="signal peptide" evidence="8">
    <location>
        <begin position="1"/>
        <end position="26"/>
    </location>
</feature>
<dbReference type="SMART" id="SM00962">
    <property type="entry name" value="SRP54"/>
    <property type="match status" value="1"/>
</dbReference>
<dbReference type="InterPro" id="IPR004390">
    <property type="entry name" value="SR_rcpt_FtsY"/>
</dbReference>
<dbReference type="SMART" id="SM00963">
    <property type="entry name" value="SRP54_N"/>
    <property type="match status" value="1"/>
</dbReference>
<evidence type="ECO:0000256" key="4">
    <source>
        <dbReference type="ARBA" id="ARBA00023134"/>
    </source>
</evidence>
<dbReference type="InterPro" id="IPR013822">
    <property type="entry name" value="Signal_recog_particl_SRP54_hlx"/>
</dbReference>
<feature type="compositionally biased region" description="Basic and acidic residues" evidence="7">
    <location>
        <begin position="437"/>
        <end position="446"/>
    </location>
</feature>
<evidence type="ECO:0000256" key="3">
    <source>
        <dbReference type="ARBA" id="ARBA00022741"/>
    </source>
</evidence>
<dbReference type="PANTHER" id="PTHR43134:SF7">
    <property type="entry name" value="CELL DIVISION PROTEIN FTSY HOMOLOG, CHLOROPLASTIC"/>
    <property type="match status" value="1"/>
</dbReference>
<dbReference type="NCBIfam" id="TIGR00064">
    <property type="entry name" value="ftsY"/>
    <property type="match status" value="1"/>
</dbReference>
<dbReference type="Pfam" id="PF02881">
    <property type="entry name" value="SRP54_N"/>
    <property type="match status" value="1"/>
</dbReference>
<dbReference type="GO" id="GO:0005047">
    <property type="term" value="F:signal recognition particle binding"/>
    <property type="evidence" value="ECO:0007669"/>
    <property type="project" value="TreeGrafter"/>
</dbReference>
<organism evidence="10">
    <name type="scientific">Fibrocapsa japonica</name>
    <dbReference type="NCBI Taxonomy" id="94617"/>
    <lineage>
        <taxon>Eukaryota</taxon>
        <taxon>Sar</taxon>
        <taxon>Stramenopiles</taxon>
        <taxon>Ochrophyta</taxon>
        <taxon>Raphidophyceae</taxon>
        <taxon>Chattonellales</taxon>
        <taxon>Chattonellaceae</taxon>
        <taxon>Fibrocapsa</taxon>
    </lineage>
</organism>
<name>A0A7S2USP8_9STRA</name>
<dbReference type="InterPro" id="IPR000897">
    <property type="entry name" value="SRP54_GTPase_dom"/>
</dbReference>
<evidence type="ECO:0000313" key="10">
    <source>
        <dbReference type="EMBL" id="CAD9858113.1"/>
    </source>
</evidence>
<dbReference type="InterPro" id="IPR003593">
    <property type="entry name" value="AAA+_ATPase"/>
</dbReference>
<evidence type="ECO:0000256" key="2">
    <source>
        <dbReference type="ARBA" id="ARBA00008531"/>
    </source>
</evidence>
<feature type="region of interest" description="Disordered" evidence="7">
    <location>
        <begin position="437"/>
        <end position="480"/>
    </location>
</feature>
<reference evidence="10" key="1">
    <citation type="submission" date="2021-01" db="EMBL/GenBank/DDBJ databases">
        <authorList>
            <person name="Corre E."/>
            <person name="Pelletier E."/>
            <person name="Niang G."/>
            <person name="Scheremetjew M."/>
            <person name="Finn R."/>
            <person name="Kale V."/>
            <person name="Holt S."/>
            <person name="Cochrane G."/>
            <person name="Meng A."/>
            <person name="Brown T."/>
            <person name="Cohen L."/>
        </authorList>
    </citation>
    <scope>NUCLEOTIDE SEQUENCE</scope>
    <source>
        <strain evidence="10">CCMP1661</strain>
    </source>
</reference>
<dbReference type="InterPro" id="IPR042101">
    <property type="entry name" value="SRP54_N_sf"/>
</dbReference>
<comment type="similarity">
    <text evidence="2">Belongs to the GTP-binding SRP family.</text>
</comment>
<dbReference type="Gene3D" id="1.20.120.140">
    <property type="entry name" value="Signal recognition particle SRP54, nucleotide-binding domain"/>
    <property type="match status" value="1"/>
</dbReference>
<dbReference type="GO" id="GO:0006614">
    <property type="term" value="P:SRP-dependent cotranslational protein targeting to membrane"/>
    <property type="evidence" value="ECO:0007669"/>
    <property type="project" value="InterPro"/>
</dbReference>
<evidence type="ECO:0000256" key="8">
    <source>
        <dbReference type="SAM" id="SignalP"/>
    </source>
</evidence>
<feature type="chain" id="PRO_5030521500" description="SRP54-type proteins GTP-binding domain-containing protein" evidence="8">
    <location>
        <begin position="27"/>
        <end position="480"/>
    </location>
</feature>
<feature type="domain" description="SRP54-type proteins GTP-binding" evidence="9">
    <location>
        <begin position="387"/>
        <end position="400"/>
    </location>
</feature>
<feature type="compositionally biased region" description="Basic residues" evidence="7">
    <location>
        <begin position="462"/>
        <end position="480"/>
    </location>
</feature>
<keyword evidence="6" id="KW-0675">Receptor</keyword>
<dbReference type="GO" id="GO:0005737">
    <property type="term" value="C:cytoplasm"/>
    <property type="evidence" value="ECO:0007669"/>
    <property type="project" value="UniProtKB-ARBA"/>
</dbReference>
<dbReference type="SUPFAM" id="SSF47364">
    <property type="entry name" value="Domain of the SRP/SRP receptor G-proteins"/>
    <property type="match status" value="1"/>
</dbReference>
<evidence type="ECO:0000256" key="5">
    <source>
        <dbReference type="ARBA" id="ARBA00023136"/>
    </source>
</evidence>
<dbReference type="PROSITE" id="PS00300">
    <property type="entry name" value="SRP54"/>
    <property type="match status" value="1"/>
</dbReference>
<dbReference type="GO" id="GO:0003924">
    <property type="term" value="F:GTPase activity"/>
    <property type="evidence" value="ECO:0007669"/>
    <property type="project" value="TreeGrafter"/>
</dbReference>
<accession>A0A7S2USP8</accession>
<keyword evidence="8" id="KW-0732">Signal</keyword>
<evidence type="ECO:0000256" key="1">
    <source>
        <dbReference type="ARBA" id="ARBA00004170"/>
    </source>
</evidence>
<dbReference type="SUPFAM" id="SSF52540">
    <property type="entry name" value="P-loop containing nucleoside triphosphate hydrolases"/>
    <property type="match status" value="1"/>
</dbReference>
<dbReference type="PANTHER" id="PTHR43134">
    <property type="entry name" value="SIGNAL RECOGNITION PARTICLE RECEPTOR SUBUNIT ALPHA"/>
    <property type="match status" value="1"/>
</dbReference>
<dbReference type="SMART" id="SM00382">
    <property type="entry name" value="AAA"/>
    <property type="match status" value="1"/>
</dbReference>
<comment type="subcellular location">
    <subcellularLocation>
        <location evidence="1">Membrane</location>
        <topology evidence="1">Peripheral membrane protein</topology>
    </subcellularLocation>
</comment>